<evidence type="ECO:0000313" key="1">
    <source>
        <dbReference type="EMBL" id="KAF9469367.1"/>
    </source>
</evidence>
<name>A0A9P5YG81_9AGAR</name>
<gene>
    <name evidence="1" type="ORF">BDZ94DRAFT_377044</name>
</gene>
<organism evidence="1 2">
    <name type="scientific">Collybia nuda</name>
    <dbReference type="NCBI Taxonomy" id="64659"/>
    <lineage>
        <taxon>Eukaryota</taxon>
        <taxon>Fungi</taxon>
        <taxon>Dikarya</taxon>
        <taxon>Basidiomycota</taxon>
        <taxon>Agaricomycotina</taxon>
        <taxon>Agaricomycetes</taxon>
        <taxon>Agaricomycetidae</taxon>
        <taxon>Agaricales</taxon>
        <taxon>Tricholomatineae</taxon>
        <taxon>Clitocybaceae</taxon>
        <taxon>Collybia</taxon>
    </lineage>
</organism>
<dbReference type="Proteomes" id="UP000807353">
    <property type="component" value="Unassembled WGS sequence"/>
</dbReference>
<keyword evidence="2" id="KW-1185">Reference proteome</keyword>
<reference evidence="1" key="1">
    <citation type="submission" date="2020-11" db="EMBL/GenBank/DDBJ databases">
        <authorList>
            <consortium name="DOE Joint Genome Institute"/>
            <person name="Ahrendt S."/>
            <person name="Riley R."/>
            <person name="Andreopoulos W."/>
            <person name="Labutti K."/>
            <person name="Pangilinan J."/>
            <person name="Ruiz-Duenas F.J."/>
            <person name="Barrasa J.M."/>
            <person name="Sanchez-Garcia M."/>
            <person name="Camarero S."/>
            <person name="Miyauchi S."/>
            <person name="Serrano A."/>
            <person name="Linde D."/>
            <person name="Babiker R."/>
            <person name="Drula E."/>
            <person name="Ayuso-Fernandez I."/>
            <person name="Pacheco R."/>
            <person name="Padilla G."/>
            <person name="Ferreira P."/>
            <person name="Barriuso J."/>
            <person name="Kellner H."/>
            <person name="Castanera R."/>
            <person name="Alfaro M."/>
            <person name="Ramirez L."/>
            <person name="Pisabarro A.G."/>
            <person name="Kuo A."/>
            <person name="Tritt A."/>
            <person name="Lipzen A."/>
            <person name="He G."/>
            <person name="Yan M."/>
            <person name="Ng V."/>
            <person name="Cullen D."/>
            <person name="Martin F."/>
            <person name="Rosso M.-N."/>
            <person name="Henrissat B."/>
            <person name="Hibbett D."/>
            <person name="Martinez A.T."/>
            <person name="Grigoriev I.V."/>
        </authorList>
    </citation>
    <scope>NUCLEOTIDE SEQUENCE</scope>
    <source>
        <strain evidence="1">CBS 247.69</strain>
    </source>
</reference>
<evidence type="ECO:0008006" key="3">
    <source>
        <dbReference type="Google" id="ProtNLM"/>
    </source>
</evidence>
<protein>
    <recommendedName>
        <fullName evidence="3">F-box domain-containing protein</fullName>
    </recommendedName>
</protein>
<comment type="caution">
    <text evidence="1">The sequence shown here is derived from an EMBL/GenBank/DDBJ whole genome shotgun (WGS) entry which is preliminary data.</text>
</comment>
<dbReference type="EMBL" id="MU150230">
    <property type="protein sequence ID" value="KAF9469367.1"/>
    <property type="molecule type" value="Genomic_DNA"/>
</dbReference>
<proteinExistence type="predicted"/>
<evidence type="ECO:0000313" key="2">
    <source>
        <dbReference type="Proteomes" id="UP000807353"/>
    </source>
</evidence>
<dbReference type="OrthoDB" id="3256525at2759"/>
<accession>A0A9P5YG81</accession>
<dbReference type="AlphaFoldDB" id="A0A9P5YG81"/>
<sequence>MNALDNLDTSIALPAETWCLIFEFATFVPGIFCTADGPAVVAFTHDRYNHCSSRRVRQSMNLKLVIGRVCSNWRSLVTHLLFECISIKNGRQALQLAELLRDTYPKSNFLDANAKTWWTKRIELVIDGVVLWTTEHTNAIIEVLQHCPNLVCFSTAFSSSDPYLIYTPSLILALTKPGMKTKIKRLELKATTALFYAIAMELKSSLEVVWVLPSRRAPQKIALEKQELPKLHTFISGIQDGPCFDLPALQILVSCDTIERTSHIVRSGGTLQYLNMIDFGSSIPYLTLCPNLRTLLLGVHEITRLRSNNFLELSHLHIHTLIIECTNMFRLSLTGAGSDFVHRYLPALLSGFFLNVNFPALKRIRFIFSEPDPITRLEPPPLTMLSSWRKWFEECHLQGISIEVSYDIEQLTSDLWVPLTLDLVQEHL</sequence>